<gene>
    <name evidence="2" type="ORF">SAVERM_3753</name>
</gene>
<dbReference type="Proteomes" id="UP000000428">
    <property type="component" value="Chromosome"/>
</dbReference>
<evidence type="ECO:0000256" key="1">
    <source>
        <dbReference type="SAM" id="MobiDB-lite"/>
    </source>
</evidence>
<accession>Q82GZ3</accession>
<sequence>MRPRTAALASPMSPGRGAVPSAAGRYIPDRCDHHTKVTWRLRAVTTPGRRDRSMNLMNLTLKRLLGVTAVVATGAAALLGTGAGTAGAADRAHCDRAEQDVWSGDPSRNLTGHRCSIPTHKSRWYTVEIDTLVQTRYKGDTVDGGVDRAKTLHNRTIRCMGYTSDNGTVNWFGCPPA</sequence>
<feature type="region of interest" description="Disordered" evidence="1">
    <location>
        <begin position="1"/>
        <end position="23"/>
    </location>
</feature>
<reference evidence="2 3" key="1">
    <citation type="journal article" date="2001" name="Proc. Natl. Acad. Sci. U.S.A.">
        <title>Genome sequence of an industrial microorganism Streptomyces avermitilis: deducing the ability of producing secondary metabolites.</title>
        <authorList>
            <person name="Omura S."/>
            <person name="Ikeda H."/>
            <person name="Ishikawa J."/>
            <person name="Hanamoto A."/>
            <person name="Takahashi C."/>
            <person name="Shinose M."/>
            <person name="Takahashi Y."/>
            <person name="Horikawa H."/>
            <person name="Nakazawa H."/>
            <person name="Osonoe T."/>
            <person name="Kikuchi H."/>
            <person name="Shiba T."/>
            <person name="Sakaki Y."/>
            <person name="Hattori M."/>
        </authorList>
    </citation>
    <scope>NUCLEOTIDE SEQUENCE [LARGE SCALE GENOMIC DNA]</scope>
    <source>
        <strain evidence="3">ATCC 31267 / DSM 46492 / JCM 5070 / NBRC 14893 / NCIMB 12804 / NRRL 8165 / MA-4680</strain>
    </source>
</reference>
<dbReference type="KEGG" id="sma:SAVERM_3753"/>
<name>Q82GZ3_STRAW</name>
<dbReference type="EMBL" id="BA000030">
    <property type="protein sequence ID" value="BAC71465.1"/>
    <property type="molecule type" value="Genomic_DNA"/>
</dbReference>
<protein>
    <submittedName>
        <fullName evidence="2">Secreted protein</fullName>
    </submittedName>
</protein>
<dbReference type="AlphaFoldDB" id="Q82GZ3"/>
<reference evidence="2 3" key="3">
    <citation type="journal article" date="2014" name="J. Ind. Microbiol. Biotechnol.">
        <title>Genome mining of the Streptomyces avermitilis genome and development of genome-minimized hosts for heterologous expression of biosynthetic gene clusters.</title>
        <authorList>
            <person name="Ikeda H."/>
            <person name="Shin-ya K."/>
            <person name="Omura S."/>
        </authorList>
    </citation>
    <scope>NUCLEOTIDE SEQUENCE [LARGE SCALE GENOMIC DNA]</scope>
    <source>
        <strain evidence="3">ATCC 31267 / DSM 46492 / JCM 5070 / NBRC 14893 / NCIMB 12804 / NRRL 8165 / MA-4680</strain>
    </source>
</reference>
<keyword evidence="3" id="KW-1185">Reference proteome</keyword>
<organism evidence="2 3">
    <name type="scientific">Streptomyces avermitilis (strain ATCC 31267 / DSM 46492 / JCM 5070 / NBRC 14893 / NCIMB 12804 / NRRL 8165 / MA-4680)</name>
    <dbReference type="NCBI Taxonomy" id="227882"/>
    <lineage>
        <taxon>Bacteria</taxon>
        <taxon>Bacillati</taxon>
        <taxon>Actinomycetota</taxon>
        <taxon>Actinomycetes</taxon>
        <taxon>Kitasatosporales</taxon>
        <taxon>Streptomycetaceae</taxon>
        <taxon>Streptomyces</taxon>
    </lineage>
</organism>
<dbReference type="eggNOG" id="ENOG5031WFZ">
    <property type="taxonomic scope" value="Bacteria"/>
</dbReference>
<evidence type="ECO:0000313" key="2">
    <source>
        <dbReference type="EMBL" id="BAC71465.1"/>
    </source>
</evidence>
<proteinExistence type="predicted"/>
<evidence type="ECO:0000313" key="3">
    <source>
        <dbReference type="Proteomes" id="UP000000428"/>
    </source>
</evidence>
<reference evidence="2 3" key="2">
    <citation type="journal article" date="2003" name="Nat. Biotechnol.">
        <title>Complete genome sequence and comparative analysis of the industrial microorganism Streptomyces avermitilis.</title>
        <authorList>
            <person name="Ikeda H."/>
            <person name="Ishikawa J."/>
            <person name="Hanamoto A."/>
            <person name="Shinose M."/>
            <person name="Kikuchi H."/>
            <person name="Shiba T."/>
            <person name="Sakaki Y."/>
            <person name="Hattori M."/>
            <person name="Omura S."/>
        </authorList>
    </citation>
    <scope>NUCLEOTIDE SEQUENCE [LARGE SCALE GENOMIC DNA]</scope>
    <source>
        <strain evidence="3">ATCC 31267 / DSM 46492 / JCM 5070 / NBRC 14893 / NCIMB 12804 / NRRL 8165 / MA-4680</strain>
    </source>
</reference>
<dbReference type="HOGENOM" id="CLU_129889_0_0_11"/>